<evidence type="ECO:0000313" key="17">
    <source>
        <dbReference type="Proteomes" id="UP001164244"/>
    </source>
</evidence>
<comment type="subcellular location">
    <subcellularLocation>
        <location evidence="2 13">Cytoplasm</location>
    </subcellularLocation>
</comment>
<dbReference type="GO" id="GO:0006431">
    <property type="term" value="P:methionyl-tRNA aminoacylation"/>
    <property type="evidence" value="ECO:0007669"/>
    <property type="project" value="UniProtKB-UniRule"/>
</dbReference>
<accession>A0AA47AEI2</accession>
<dbReference type="GO" id="GO:0005524">
    <property type="term" value="F:ATP binding"/>
    <property type="evidence" value="ECO:0007669"/>
    <property type="project" value="UniProtKB-UniRule"/>
</dbReference>
<keyword evidence="10 13" id="KW-0648">Protein biosynthesis</keyword>
<dbReference type="InterPro" id="IPR014758">
    <property type="entry name" value="Met-tRNA_synth"/>
</dbReference>
<evidence type="ECO:0000256" key="9">
    <source>
        <dbReference type="ARBA" id="ARBA00022884"/>
    </source>
</evidence>
<evidence type="ECO:0000256" key="8">
    <source>
        <dbReference type="ARBA" id="ARBA00022840"/>
    </source>
</evidence>
<dbReference type="SUPFAM" id="SSF47323">
    <property type="entry name" value="Anticodon-binding domain of a subclass of class I aminoacyl-tRNA synthetases"/>
    <property type="match status" value="1"/>
</dbReference>
<dbReference type="EMBL" id="CP110418">
    <property type="protein sequence ID" value="UZG50340.1"/>
    <property type="molecule type" value="Genomic_DNA"/>
</dbReference>
<dbReference type="InterPro" id="IPR015413">
    <property type="entry name" value="Methionyl/Leucyl_tRNA_Synth"/>
</dbReference>
<dbReference type="PROSITE" id="PS00178">
    <property type="entry name" value="AA_TRNA_LIGASE_I"/>
    <property type="match status" value="1"/>
</dbReference>
<evidence type="ECO:0000256" key="1">
    <source>
        <dbReference type="ARBA" id="ARBA00003314"/>
    </source>
</evidence>
<dbReference type="InterPro" id="IPR001412">
    <property type="entry name" value="aa-tRNA-synth_I_CS"/>
</dbReference>
<feature type="binding site" evidence="13">
    <location>
        <position position="130"/>
    </location>
    <ligand>
        <name>Zn(2+)</name>
        <dbReference type="ChEBI" id="CHEBI:29105"/>
    </ligand>
</feature>
<dbReference type="GO" id="GO:0004825">
    <property type="term" value="F:methionine-tRNA ligase activity"/>
    <property type="evidence" value="ECO:0007669"/>
    <property type="project" value="UniProtKB-UniRule"/>
</dbReference>
<evidence type="ECO:0000256" key="14">
    <source>
        <dbReference type="RuleBase" id="RU363039"/>
    </source>
</evidence>
<dbReference type="NCBIfam" id="TIGR00398">
    <property type="entry name" value="metG"/>
    <property type="match status" value="1"/>
</dbReference>
<dbReference type="RefSeq" id="WP_265137539.1">
    <property type="nucleotide sequence ID" value="NZ_CP110418.1"/>
</dbReference>
<dbReference type="Pfam" id="PF08264">
    <property type="entry name" value="Anticodon_1"/>
    <property type="match status" value="1"/>
</dbReference>
<dbReference type="GO" id="GO:0000049">
    <property type="term" value="F:tRNA binding"/>
    <property type="evidence" value="ECO:0007669"/>
    <property type="project" value="UniProtKB-UniRule"/>
</dbReference>
<protein>
    <recommendedName>
        <fullName evidence="13">Methionine--tRNA ligase</fullName>
        <ecNumber evidence="13">6.1.1.10</ecNumber>
    </recommendedName>
    <alternativeName>
        <fullName evidence="13">Methionyl-tRNA synthetase</fullName>
        <shortName evidence="13">MetRS</shortName>
    </alternativeName>
</protein>
<keyword evidence="9 13" id="KW-0694">RNA-binding</keyword>
<dbReference type="Pfam" id="PF01588">
    <property type="entry name" value="tRNA_bind"/>
    <property type="match status" value="1"/>
</dbReference>
<feature type="short sequence motif" description="'KMSKS' region" evidence="13">
    <location>
        <begin position="300"/>
        <end position="304"/>
    </location>
</feature>
<evidence type="ECO:0000256" key="12">
    <source>
        <dbReference type="ARBA" id="ARBA00047364"/>
    </source>
</evidence>
<dbReference type="CDD" id="cd02800">
    <property type="entry name" value="tRNA_bind_EcMetRS_like"/>
    <property type="match status" value="1"/>
</dbReference>
<evidence type="ECO:0000256" key="2">
    <source>
        <dbReference type="ARBA" id="ARBA00004496"/>
    </source>
</evidence>
<dbReference type="NCBIfam" id="NF008900">
    <property type="entry name" value="PRK12267.1"/>
    <property type="match status" value="1"/>
</dbReference>
<evidence type="ECO:0000256" key="11">
    <source>
        <dbReference type="ARBA" id="ARBA00023146"/>
    </source>
</evidence>
<evidence type="ECO:0000313" key="16">
    <source>
        <dbReference type="EMBL" id="UZG50340.1"/>
    </source>
</evidence>
<dbReference type="InterPro" id="IPR004495">
    <property type="entry name" value="Met-tRNA-synth_bsu_C"/>
</dbReference>
<evidence type="ECO:0000256" key="3">
    <source>
        <dbReference type="ARBA" id="ARBA00011738"/>
    </source>
</evidence>
<dbReference type="InterPro" id="IPR023457">
    <property type="entry name" value="Met-tRNA_synth_2"/>
</dbReference>
<evidence type="ECO:0000256" key="10">
    <source>
        <dbReference type="ARBA" id="ARBA00022917"/>
    </source>
</evidence>
<keyword evidence="7 13" id="KW-0547">Nucleotide-binding</keyword>
<keyword evidence="11 13" id="KW-0030">Aminoacyl-tRNA synthetase</keyword>
<dbReference type="SUPFAM" id="SSF50249">
    <property type="entry name" value="Nucleic acid-binding proteins"/>
    <property type="match status" value="1"/>
</dbReference>
<dbReference type="EC" id="6.1.1.10" evidence="13"/>
<dbReference type="NCBIfam" id="TIGR00399">
    <property type="entry name" value="metG_C_term"/>
    <property type="match status" value="1"/>
</dbReference>
<feature type="short sequence motif" description="'HIGH' region" evidence="13">
    <location>
        <begin position="15"/>
        <end position="25"/>
    </location>
</feature>
<dbReference type="FunFam" id="1.10.730.10:FF:000026">
    <property type="entry name" value="Methionine--tRNA ligase"/>
    <property type="match status" value="1"/>
</dbReference>
<dbReference type="Gene3D" id="2.40.50.140">
    <property type="entry name" value="Nucleic acid-binding proteins"/>
    <property type="match status" value="1"/>
</dbReference>
<gene>
    <name evidence="13 16" type="primary">metG</name>
    <name evidence="16" type="ORF">OKW85_06400</name>
</gene>
<dbReference type="PANTHER" id="PTHR43326:SF1">
    <property type="entry name" value="METHIONINE--TRNA LIGASE, MITOCHONDRIAL"/>
    <property type="match status" value="1"/>
</dbReference>
<feature type="binding site" evidence="13">
    <location>
        <position position="151"/>
    </location>
    <ligand>
        <name>Zn(2+)</name>
        <dbReference type="ChEBI" id="CHEBI:29105"/>
    </ligand>
</feature>
<dbReference type="Gene3D" id="3.40.50.620">
    <property type="entry name" value="HUPs"/>
    <property type="match status" value="1"/>
</dbReference>
<sequence>MGDTKKTYYITTPIYYPSAKLHIGHTYCTSVADTIARFKRLAGYDVRFLTGSDEHGQKIQRAAEAQGITPLEYTTNIVNGFKALWEKMHISNDDFIRTTDERHEKVVQELFTKAYEKGDIYKAEYEGWYCTPDETFWTEQKLGPNHTCPDCGRPVERVKEESYFFKLGKYTDQWLKFIEENPDFIQPESRRNEMIQFVKQGLEDLAVSRTSFDWGIKVPFDPKHVVYVWFDALVNYISALSPFDGDGELYKKYWPADLHLVGKEIVRFHTIIWPMMLMSLELPLPKKVFGHGWMIVDGTKMSKSLGNVIDPIPLIDTYGADSLRYYLLSEITLGNDGNFTLPNFVTKINADLSNDLGNLLNRTIAMIEKYHDGVITKCDDMDDLDRDVSALAVQTVKDFEAAMENMELNKAIKSVWAFIGRMNKYIDETMPWVLAKSEDANDKARLQSAMYHLAEALRIIAILVSPVIPVGAPKIWDQLGLAGFGEATLEDAKTWGGLPTGTKVVKGEPIYPRFEIPEMVEATPAEAEEAVDTSNIPPLKENITYDDFEKLDLRVAKVVSCEKVPKSKKLLKFVLDIGIEERTVLSGISQYYEPEAMVGKKVIYLSNLAPKKMMGIESYGMILSASDWEEHLEVTNIESLPAGSVVK</sequence>
<dbReference type="InterPro" id="IPR041872">
    <property type="entry name" value="Anticodon_Met"/>
</dbReference>
<evidence type="ECO:0000256" key="5">
    <source>
        <dbReference type="ARBA" id="ARBA00022555"/>
    </source>
</evidence>
<dbReference type="AlphaFoldDB" id="A0AA47AEI2"/>
<dbReference type="FunFam" id="2.40.50.140:FF:000042">
    <property type="entry name" value="Methionine--tRNA ligase"/>
    <property type="match status" value="1"/>
</dbReference>
<evidence type="ECO:0000256" key="6">
    <source>
        <dbReference type="ARBA" id="ARBA00022598"/>
    </source>
</evidence>
<keyword evidence="8 13" id="KW-0067">ATP-binding</keyword>
<comment type="subunit">
    <text evidence="3 13">Homodimer.</text>
</comment>
<evidence type="ECO:0000256" key="13">
    <source>
        <dbReference type="HAMAP-Rule" id="MF_01228"/>
    </source>
</evidence>
<dbReference type="KEGG" id="vrg:OKW85_06400"/>
<dbReference type="SUPFAM" id="SSF52374">
    <property type="entry name" value="Nucleotidylyl transferase"/>
    <property type="match status" value="1"/>
</dbReference>
<dbReference type="CDD" id="cd07957">
    <property type="entry name" value="Anticodon_Ia_Met"/>
    <property type="match status" value="1"/>
</dbReference>
<dbReference type="GO" id="GO:0005737">
    <property type="term" value="C:cytoplasm"/>
    <property type="evidence" value="ECO:0007669"/>
    <property type="project" value="UniProtKB-SubCell"/>
</dbReference>
<dbReference type="InterPro" id="IPR012340">
    <property type="entry name" value="NA-bd_OB-fold"/>
</dbReference>
<evidence type="ECO:0000256" key="7">
    <source>
        <dbReference type="ARBA" id="ARBA00022741"/>
    </source>
</evidence>
<keyword evidence="5 13" id="KW-0820">tRNA-binding</keyword>
<keyword evidence="4 13" id="KW-0963">Cytoplasm</keyword>
<dbReference type="Pfam" id="PF09334">
    <property type="entry name" value="tRNA-synt_1g"/>
    <property type="match status" value="1"/>
</dbReference>
<dbReference type="InterPro" id="IPR009080">
    <property type="entry name" value="tRNAsynth_Ia_anticodon-bd"/>
</dbReference>
<organism evidence="16 17">
    <name type="scientific">Veillonella rogosae</name>
    <dbReference type="NCBI Taxonomy" id="423477"/>
    <lineage>
        <taxon>Bacteria</taxon>
        <taxon>Bacillati</taxon>
        <taxon>Bacillota</taxon>
        <taxon>Negativicutes</taxon>
        <taxon>Veillonellales</taxon>
        <taxon>Veillonellaceae</taxon>
        <taxon>Veillonella</taxon>
    </lineage>
</organism>
<evidence type="ECO:0000256" key="4">
    <source>
        <dbReference type="ARBA" id="ARBA00022490"/>
    </source>
</evidence>
<comment type="caution">
    <text evidence="13">Lacks conserved residue(s) required for the propagation of feature annotation.</text>
</comment>
<reference evidence="16" key="1">
    <citation type="submission" date="2022-11" db="EMBL/GenBank/DDBJ databases">
        <title>Complete genome sequence of Veillonella rogosae KCOM 3468 isolated from human Subgingival dental plaque of Chronic peridontitis Lesion.</title>
        <authorList>
            <person name="Park S.-N."/>
            <person name="Lim Y.K."/>
            <person name="Kook J.-K."/>
        </authorList>
    </citation>
    <scope>NUCLEOTIDE SEQUENCE</scope>
    <source>
        <strain evidence="16">KCOM 3468</strain>
    </source>
</reference>
<evidence type="ECO:0000259" key="15">
    <source>
        <dbReference type="PROSITE" id="PS50886"/>
    </source>
</evidence>
<comment type="similarity">
    <text evidence="14">Belongs to the class-I aminoacyl-tRNA synthetase family.</text>
</comment>
<dbReference type="Gene3D" id="1.10.730.10">
    <property type="entry name" value="Isoleucyl-tRNA Synthetase, Domain 1"/>
    <property type="match status" value="1"/>
</dbReference>
<comment type="catalytic activity">
    <reaction evidence="12 13">
        <text>tRNA(Met) + L-methionine + ATP = L-methionyl-tRNA(Met) + AMP + diphosphate</text>
        <dbReference type="Rhea" id="RHEA:13481"/>
        <dbReference type="Rhea" id="RHEA-COMP:9667"/>
        <dbReference type="Rhea" id="RHEA-COMP:9698"/>
        <dbReference type="ChEBI" id="CHEBI:30616"/>
        <dbReference type="ChEBI" id="CHEBI:33019"/>
        <dbReference type="ChEBI" id="CHEBI:57844"/>
        <dbReference type="ChEBI" id="CHEBI:78442"/>
        <dbReference type="ChEBI" id="CHEBI:78530"/>
        <dbReference type="ChEBI" id="CHEBI:456215"/>
        <dbReference type="EC" id="6.1.1.10"/>
    </reaction>
</comment>
<keyword evidence="6 13" id="KW-0436">Ligase</keyword>
<dbReference type="PANTHER" id="PTHR43326">
    <property type="entry name" value="METHIONYL-TRNA SYNTHETASE"/>
    <property type="match status" value="1"/>
</dbReference>
<dbReference type="Proteomes" id="UP001164244">
    <property type="component" value="Chromosome"/>
</dbReference>
<dbReference type="InterPro" id="IPR013155">
    <property type="entry name" value="M/V/L/I-tRNA-synth_anticd-bd"/>
</dbReference>
<feature type="binding site" evidence="13">
    <location>
        <position position="148"/>
    </location>
    <ligand>
        <name>Zn(2+)</name>
        <dbReference type="ChEBI" id="CHEBI:29105"/>
    </ligand>
</feature>
<dbReference type="Gene3D" id="2.170.220.10">
    <property type="match status" value="1"/>
</dbReference>
<comment type="function">
    <text evidence="1 13">Is required not only for elongation of protein synthesis but also for the initiation of all mRNA translation through initiator tRNA(fMet) aminoacylation.</text>
</comment>
<dbReference type="FunFam" id="2.170.220.10:FF:000002">
    <property type="entry name" value="Methionine--tRNA ligase"/>
    <property type="match status" value="1"/>
</dbReference>
<dbReference type="PROSITE" id="PS50886">
    <property type="entry name" value="TRBD"/>
    <property type="match status" value="1"/>
</dbReference>
<dbReference type="InterPro" id="IPR002547">
    <property type="entry name" value="tRNA-bd_dom"/>
</dbReference>
<dbReference type="InterPro" id="IPR033911">
    <property type="entry name" value="MetRS_core"/>
</dbReference>
<dbReference type="CDD" id="cd00814">
    <property type="entry name" value="MetRS_core"/>
    <property type="match status" value="1"/>
</dbReference>
<dbReference type="InterPro" id="IPR014729">
    <property type="entry name" value="Rossmann-like_a/b/a_fold"/>
</dbReference>
<proteinExistence type="inferred from homology"/>
<feature type="domain" description="TRNA-binding" evidence="15">
    <location>
        <begin position="547"/>
        <end position="647"/>
    </location>
</feature>
<dbReference type="PRINTS" id="PR01041">
    <property type="entry name" value="TRNASYNTHMET"/>
</dbReference>
<name>A0AA47AEI2_9FIRM</name>
<dbReference type="HAMAP" id="MF_01228">
    <property type="entry name" value="Met_tRNA_synth_type2"/>
    <property type="match status" value="1"/>
</dbReference>